<organism evidence="1 2">
    <name type="scientific">Ambrosiozyma monospora</name>
    <name type="common">Yeast</name>
    <name type="synonym">Endomycopsis monosporus</name>
    <dbReference type="NCBI Taxonomy" id="43982"/>
    <lineage>
        <taxon>Eukaryota</taxon>
        <taxon>Fungi</taxon>
        <taxon>Dikarya</taxon>
        <taxon>Ascomycota</taxon>
        <taxon>Saccharomycotina</taxon>
        <taxon>Pichiomycetes</taxon>
        <taxon>Pichiales</taxon>
        <taxon>Pichiaceae</taxon>
        <taxon>Ambrosiozyma</taxon>
    </lineage>
</organism>
<name>A0ACB5SWD9_AMBMO</name>
<dbReference type="Proteomes" id="UP001165064">
    <property type="component" value="Unassembled WGS sequence"/>
</dbReference>
<evidence type="ECO:0000313" key="1">
    <source>
        <dbReference type="EMBL" id="GME74685.1"/>
    </source>
</evidence>
<reference evidence="1" key="1">
    <citation type="submission" date="2023-04" db="EMBL/GenBank/DDBJ databases">
        <title>Ambrosiozyma monospora NBRC 10751.</title>
        <authorList>
            <person name="Ichikawa N."/>
            <person name="Sato H."/>
            <person name="Tonouchi N."/>
        </authorList>
    </citation>
    <scope>NUCLEOTIDE SEQUENCE</scope>
    <source>
        <strain evidence="1">NBRC 10751</strain>
    </source>
</reference>
<sequence length="212" mass="24931">MVYRGILVAGHRGYKEKYPENTIKSYDAAVDAGADVVELDLHISTDKKIFLAHDTNALRVFGKDFELPEQKYDPTIKQLRTLREPHLPVPLFVEMLEWFQKKSEEVANESKRNLQIMLDIKRDNDPKLLIELLLKDLQSVNPDMKWWKEKLVFGIWEPEFYLPELNKYEFDVGIISFDFKKAKYIYDDVVNNRDDRCLVMDSQQASRVPKSC</sequence>
<protein>
    <submittedName>
        <fullName evidence="1">Unnamed protein product</fullName>
    </submittedName>
</protein>
<keyword evidence="2" id="KW-1185">Reference proteome</keyword>
<accession>A0ACB5SWD9</accession>
<proteinExistence type="predicted"/>
<comment type="caution">
    <text evidence="1">The sequence shown here is derived from an EMBL/GenBank/DDBJ whole genome shotgun (WGS) entry which is preliminary data.</text>
</comment>
<evidence type="ECO:0000313" key="2">
    <source>
        <dbReference type="Proteomes" id="UP001165064"/>
    </source>
</evidence>
<dbReference type="EMBL" id="BSXS01000990">
    <property type="protein sequence ID" value="GME74685.1"/>
    <property type="molecule type" value="Genomic_DNA"/>
</dbReference>
<gene>
    <name evidence="1" type="ORF">Amon02_000185600</name>
</gene>